<accession>A0ABR8CDH1</accession>
<keyword evidence="2" id="KW-0732">Signal</keyword>
<proteinExistence type="predicted"/>
<evidence type="ECO:0000313" key="4">
    <source>
        <dbReference type="EMBL" id="MBD2317762.1"/>
    </source>
</evidence>
<dbReference type="Pfam" id="PF09832">
    <property type="entry name" value="DUF2059"/>
    <property type="match status" value="1"/>
</dbReference>
<evidence type="ECO:0000256" key="1">
    <source>
        <dbReference type="SAM" id="MobiDB-lite"/>
    </source>
</evidence>
<dbReference type="EMBL" id="JACJQY010000019">
    <property type="protein sequence ID" value="MBD2317762.1"/>
    <property type="molecule type" value="Genomic_DNA"/>
</dbReference>
<organism evidence="4 5">
    <name type="scientific">Phormidium tenue FACHB-1050</name>
    <dbReference type="NCBI Taxonomy" id="2692857"/>
    <lineage>
        <taxon>Bacteria</taxon>
        <taxon>Bacillati</taxon>
        <taxon>Cyanobacteriota</taxon>
        <taxon>Cyanophyceae</taxon>
        <taxon>Oscillatoriophycideae</taxon>
        <taxon>Oscillatoriales</taxon>
        <taxon>Oscillatoriaceae</taxon>
        <taxon>Phormidium</taxon>
    </lineage>
</organism>
<evidence type="ECO:0000256" key="2">
    <source>
        <dbReference type="SAM" id="SignalP"/>
    </source>
</evidence>
<keyword evidence="5" id="KW-1185">Reference proteome</keyword>
<evidence type="ECO:0000259" key="3">
    <source>
        <dbReference type="Pfam" id="PF09832"/>
    </source>
</evidence>
<sequence>MLNRIFLTTALSSLLTTSLVLPASHQAIAQTPQESSNTTKPAVKPTVKPTAPIISQEKRALIKELLEITESTKNAEQIMDSMVRSELPKLVSAVLKNAPALDSDRPEIQKQFSEIVSRMAGKYRDRVVKKIDVNQLIEQVSYPIYDKYFTESELRDIIGFYKSSTGKKAISLMPQIFNDSFQRTNEILMPQMSRIMTEIITEELLNALPRK</sequence>
<gene>
    <name evidence="4" type="ORF">H6G05_13015</name>
</gene>
<feature type="chain" id="PRO_5045125177" evidence="2">
    <location>
        <begin position="30"/>
        <end position="211"/>
    </location>
</feature>
<dbReference type="Proteomes" id="UP000618445">
    <property type="component" value="Unassembled WGS sequence"/>
</dbReference>
<dbReference type="InterPro" id="IPR018637">
    <property type="entry name" value="DUF2059"/>
</dbReference>
<feature type="compositionally biased region" description="Polar residues" evidence="1">
    <location>
        <begin position="28"/>
        <end position="40"/>
    </location>
</feature>
<feature type="region of interest" description="Disordered" evidence="1">
    <location>
        <begin position="28"/>
        <end position="47"/>
    </location>
</feature>
<reference evidence="4 5" key="1">
    <citation type="journal article" date="2020" name="ISME J.">
        <title>Comparative genomics reveals insights into cyanobacterial evolution and habitat adaptation.</title>
        <authorList>
            <person name="Chen M.Y."/>
            <person name="Teng W.K."/>
            <person name="Zhao L."/>
            <person name="Hu C.X."/>
            <person name="Zhou Y.K."/>
            <person name="Han B.P."/>
            <person name="Song L.R."/>
            <person name="Shu W.S."/>
        </authorList>
    </citation>
    <scope>NUCLEOTIDE SEQUENCE [LARGE SCALE GENOMIC DNA]</scope>
    <source>
        <strain evidence="4 5">FACHB-1050</strain>
    </source>
</reference>
<dbReference type="RefSeq" id="WP_190578582.1">
    <property type="nucleotide sequence ID" value="NZ_CAWPQU010000011.1"/>
</dbReference>
<protein>
    <submittedName>
        <fullName evidence="4">DUF2059 domain-containing protein</fullName>
    </submittedName>
</protein>
<comment type="caution">
    <text evidence="4">The sequence shown here is derived from an EMBL/GenBank/DDBJ whole genome shotgun (WGS) entry which is preliminary data.</text>
</comment>
<name>A0ABR8CDH1_9CYAN</name>
<feature type="signal peptide" evidence="2">
    <location>
        <begin position="1"/>
        <end position="29"/>
    </location>
</feature>
<feature type="domain" description="DUF2059" evidence="3">
    <location>
        <begin position="138"/>
        <end position="189"/>
    </location>
</feature>
<evidence type="ECO:0000313" key="5">
    <source>
        <dbReference type="Proteomes" id="UP000618445"/>
    </source>
</evidence>